<gene>
    <name evidence="2" type="ORF">PIN31115_03243</name>
</gene>
<dbReference type="PANTHER" id="PTHR43798:SF33">
    <property type="entry name" value="HYDROLASE, PUTATIVE (AFU_ORTHOLOGUE AFUA_2G14860)-RELATED"/>
    <property type="match status" value="1"/>
</dbReference>
<evidence type="ECO:0000313" key="2">
    <source>
        <dbReference type="EMBL" id="VVE23057.1"/>
    </source>
</evidence>
<accession>A0A5E4WD94</accession>
<dbReference type="EMBL" id="CABPSI010000003">
    <property type="protein sequence ID" value="VVE23057.1"/>
    <property type="molecule type" value="Genomic_DNA"/>
</dbReference>
<dbReference type="Gene3D" id="3.40.50.1820">
    <property type="entry name" value="alpha/beta hydrolase"/>
    <property type="match status" value="1"/>
</dbReference>
<dbReference type="InterPro" id="IPR029058">
    <property type="entry name" value="AB_hydrolase_fold"/>
</dbReference>
<protein>
    <submittedName>
        <fullName evidence="2">Alpha/beta hydrolase</fullName>
    </submittedName>
</protein>
<dbReference type="RefSeq" id="WP_150684884.1">
    <property type="nucleotide sequence ID" value="NZ_CABPSI010000003.1"/>
</dbReference>
<proteinExistence type="predicted"/>
<dbReference type="GO" id="GO:0016787">
    <property type="term" value="F:hydrolase activity"/>
    <property type="evidence" value="ECO:0007669"/>
    <property type="project" value="UniProtKB-KW"/>
</dbReference>
<dbReference type="Proteomes" id="UP000333828">
    <property type="component" value="Unassembled WGS sequence"/>
</dbReference>
<dbReference type="Pfam" id="PF12697">
    <property type="entry name" value="Abhydrolase_6"/>
    <property type="match status" value="1"/>
</dbReference>
<feature type="domain" description="AB hydrolase-1" evidence="1">
    <location>
        <begin position="34"/>
        <end position="259"/>
    </location>
</feature>
<organism evidence="2 3">
    <name type="scientific">Pandoraea iniqua</name>
    <dbReference type="NCBI Taxonomy" id="2508288"/>
    <lineage>
        <taxon>Bacteria</taxon>
        <taxon>Pseudomonadati</taxon>
        <taxon>Pseudomonadota</taxon>
        <taxon>Betaproteobacteria</taxon>
        <taxon>Burkholderiales</taxon>
        <taxon>Burkholderiaceae</taxon>
        <taxon>Pandoraea</taxon>
    </lineage>
</organism>
<keyword evidence="3" id="KW-1185">Reference proteome</keyword>
<sequence>MSDVQFARIETASHGPLSLEYRWLNRERTDAPLLVFLHEGLGSVAMWKDWPQQLCDAGGYRGLVFSRNGYGRSTPRPHDEKWPVDFMHKQAREVLPAFLDAVGVGPEAAGRVWLVGHSDGGSIALLFSAAFPDRLAGAVVLAPHLFVEDVSVESIAKTKTVFETTDLRTKLARYHDDVESAFWGWNDIWLNPAFREWNLVGAVASIEKPLLAIQGEDDEYGTMAQMDSIAANVSHAKVVKLPDCGHSPHRDAPEALAQAIVSFIDGGGALEASGDQRAA</sequence>
<keyword evidence="2" id="KW-0378">Hydrolase</keyword>
<dbReference type="InterPro" id="IPR000073">
    <property type="entry name" value="AB_hydrolase_1"/>
</dbReference>
<reference evidence="2 3" key="1">
    <citation type="submission" date="2019-08" db="EMBL/GenBank/DDBJ databases">
        <authorList>
            <person name="Peeters C."/>
        </authorList>
    </citation>
    <scope>NUCLEOTIDE SEQUENCE [LARGE SCALE GENOMIC DNA]</scope>
    <source>
        <strain evidence="2 3">LMG 31115</strain>
    </source>
</reference>
<name>A0A5E4WD94_9BURK</name>
<evidence type="ECO:0000313" key="3">
    <source>
        <dbReference type="Proteomes" id="UP000333828"/>
    </source>
</evidence>
<dbReference type="PANTHER" id="PTHR43798">
    <property type="entry name" value="MONOACYLGLYCEROL LIPASE"/>
    <property type="match status" value="1"/>
</dbReference>
<dbReference type="SUPFAM" id="SSF53474">
    <property type="entry name" value="alpha/beta-Hydrolases"/>
    <property type="match status" value="1"/>
</dbReference>
<dbReference type="AlphaFoldDB" id="A0A5E4WD94"/>
<dbReference type="InterPro" id="IPR050266">
    <property type="entry name" value="AB_hydrolase_sf"/>
</dbReference>
<dbReference type="GO" id="GO:0016020">
    <property type="term" value="C:membrane"/>
    <property type="evidence" value="ECO:0007669"/>
    <property type="project" value="TreeGrafter"/>
</dbReference>
<evidence type="ECO:0000259" key="1">
    <source>
        <dbReference type="Pfam" id="PF12697"/>
    </source>
</evidence>